<evidence type="ECO:0000313" key="1">
    <source>
        <dbReference type="EMBL" id="MBX44617.1"/>
    </source>
</evidence>
<proteinExistence type="predicted"/>
<dbReference type="AlphaFoldDB" id="A0A2P2NQ41"/>
<sequence length="31" mass="3265">MTETKRVAVLLLSLSLPTFLSFSVFPPGGGV</sequence>
<protein>
    <submittedName>
        <fullName evidence="1">Uncharacterized protein</fullName>
    </submittedName>
</protein>
<dbReference type="EMBL" id="GGEC01064133">
    <property type="protein sequence ID" value="MBX44617.1"/>
    <property type="molecule type" value="Transcribed_RNA"/>
</dbReference>
<reference evidence="1" key="1">
    <citation type="submission" date="2018-02" db="EMBL/GenBank/DDBJ databases">
        <title>Rhizophora mucronata_Transcriptome.</title>
        <authorList>
            <person name="Meera S.P."/>
            <person name="Sreeshan A."/>
            <person name="Augustine A."/>
        </authorList>
    </citation>
    <scope>NUCLEOTIDE SEQUENCE</scope>
    <source>
        <tissue evidence="1">Leaf</tissue>
    </source>
</reference>
<accession>A0A2P2NQ41</accession>
<name>A0A2P2NQ41_RHIMU</name>
<organism evidence="1">
    <name type="scientific">Rhizophora mucronata</name>
    <name type="common">Asiatic mangrove</name>
    <dbReference type="NCBI Taxonomy" id="61149"/>
    <lineage>
        <taxon>Eukaryota</taxon>
        <taxon>Viridiplantae</taxon>
        <taxon>Streptophyta</taxon>
        <taxon>Embryophyta</taxon>
        <taxon>Tracheophyta</taxon>
        <taxon>Spermatophyta</taxon>
        <taxon>Magnoliopsida</taxon>
        <taxon>eudicotyledons</taxon>
        <taxon>Gunneridae</taxon>
        <taxon>Pentapetalae</taxon>
        <taxon>rosids</taxon>
        <taxon>fabids</taxon>
        <taxon>Malpighiales</taxon>
        <taxon>Rhizophoraceae</taxon>
        <taxon>Rhizophora</taxon>
    </lineage>
</organism>